<dbReference type="SUPFAM" id="SSF88713">
    <property type="entry name" value="Glycoside hydrolase/deacetylase"/>
    <property type="match status" value="1"/>
</dbReference>
<comment type="cofactor">
    <cofactor evidence="1">
        <name>Co(2+)</name>
        <dbReference type="ChEBI" id="CHEBI:48828"/>
    </cofactor>
</comment>
<name>A0A4Y9ZMY1_9AGAM</name>
<evidence type="ECO:0000259" key="16">
    <source>
        <dbReference type="PROSITE" id="PS51677"/>
    </source>
</evidence>
<evidence type="ECO:0000256" key="5">
    <source>
        <dbReference type="ARBA" id="ARBA00023024"/>
    </source>
</evidence>
<organism evidence="17 18">
    <name type="scientific">Hericium alpestre</name>
    <dbReference type="NCBI Taxonomy" id="135208"/>
    <lineage>
        <taxon>Eukaryota</taxon>
        <taxon>Fungi</taxon>
        <taxon>Dikarya</taxon>
        <taxon>Basidiomycota</taxon>
        <taxon>Agaricomycotina</taxon>
        <taxon>Agaricomycetes</taxon>
        <taxon>Russulales</taxon>
        <taxon>Hericiaceae</taxon>
        <taxon>Hericium</taxon>
    </lineage>
</organism>
<evidence type="ECO:0000256" key="13">
    <source>
        <dbReference type="ARBA" id="ARBA00048494"/>
    </source>
</evidence>
<evidence type="ECO:0000256" key="10">
    <source>
        <dbReference type="ARBA" id="ARBA00023316"/>
    </source>
</evidence>
<keyword evidence="18" id="KW-1185">Reference proteome</keyword>
<evidence type="ECO:0000256" key="12">
    <source>
        <dbReference type="ARBA" id="ARBA00024056"/>
    </source>
</evidence>
<evidence type="ECO:0000313" key="17">
    <source>
        <dbReference type="EMBL" id="TFY75624.1"/>
    </source>
</evidence>
<keyword evidence="8" id="KW-0170">Cobalt</keyword>
<feature type="domain" description="NodB homology" evidence="16">
    <location>
        <begin position="151"/>
        <end position="289"/>
    </location>
</feature>
<proteinExistence type="predicted"/>
<dbReference type="GO" id="GO:0098552">
    <property type="term" value="C:side of membrane"/>
    <property type="evidence" value="ECO:0007669"/>
    <property type="project" value="UniProtKB-KW"/>
</dbReference>
<keyword evidence="7" id="KW-0119">Carbohydrate metabolism</keyword>
<evidence type="ECO:0000256" key="14">
    <source>
        <dbReference type="SAM" id="MobiDB-lite"/>
    </source>
</evidence>
<evidence type="ECO:0000256" key="6">
    <source>
        <dbReference type="ARBA" id="ARBA00023136"/>
    </source>
</evidence>
<feature type="compositionally biased region" description="Polar residues" evidence="14">
    <location>
        <begin position="51"/>
        <end position="65"/>
    </location>
</feature>
<feature type="chain" id="PRO_5021351292" description="chitin deacetylase" evidence="15">
    <location>
        <begin position="17"/>
        <end position="289"/>
    </location>
</feature>
<dbReference type="Proteomes" id="UP000298061">
    <property type="component" value="Unassembled WGS sequence"/>
</dbReference>
<keyword evidence="4" id="KW-0336">GPI-anchor</keyword>
<protein>
    <recommendedName>
        <fullName evidence="12">chitin deacetylase</fullName>
        <ecNumber evidence="12">3.5.1.41</ecNumber>
    </recommendedName>
</protein>
<evidence type="ECO:0000256" key="11">
    <source>
        <dbReference type="ARBA" id="ARBA00023326"/>
    </source>
</evidence>
<keyword evidence="10" id="KW-0961">Cell wall biogenesis/degradation</keyword>
<keyword evidence="5" id="KW-0146">Chitin degradation</keyword>
<evidence type="ECO:0000313" key="18">
    <source>
        <dbReference type="Proteomes" id="UP000298061"/>
    </source>
</evidence>
<comment type="caution">
    <text evidence="17">The sequence shown here is derived from an EMBL/GenBank/DDBJ whole genome shotgun (WGS) entry which is preliminary data.</text>
</comment>
<keyword evidence="9" id="KW-0449">Lipoprotein</keyword>
<feature type="region of interest" description="Disordered" evidence="14">
    <location>
        <begin position="44"/>
        <end position="79"/>
    </location>
</feature>
<gene>
    <name evidence="17" type="ORF">EWM64_g8388</name>
</gene>
<evidence type="ECO:0000256" key="7">
    <source>
        <dbReference type="ARBA" id="ARBA00023277"/>
    </source>
</evidence>
<comment type="catalytic activity">
    <reaction evidence="13">
        <text>[(1-&gt;4)-N-acetyl-beta-D-glucosaminyl](n) + n H2O = chitosan + n acetate</text>
        <dbReference type="Rhea" id="RHEA:10464"/>
        <dbReference type="Rhea" id="RHEA-COMP:9593"/>
        <dbReference type="Rhea" id="RHEA-COMP:9597"/>
        <dbReference type="ChEBI" id="CHEBI:15377"/>
        <dbReference type="ChEBI" id="CHEBI:17029"/>
        <dbReference type="ChEBI" id="CHEBI:30089"/>
        <dbReference type="ChEBI" id="CHEBI:57704"/>
        <dbReference type="EC" id="3.5.1.41"/>
    </reaction>
    <physiologicalReaction direction="left-to-right" evidence="13">
        <dbReference type="Rhea" id="RHEA:10465"/>
    </physiologicalReaction>
</comment>
<dbReference type="GO" id="GO:0006032">
    <property type="term" value="P:chitin catabolic process"/>
    <property type="evidence" value="ECO:0007669"/>
    <property type="project" value="UniProtKB-KW"/>
</dbReference>
<keyword evidence="3" id="KW-1003">Cell membrane</keyword>
<dbReference type="AlphaFoldDB" id="A0A4Y9ZMY1"/>
<dbReference type="PANTHER" id="PTHR10587:SF135">
    <property type="entry name" value="CHITIN DEACETYLASE 3"/>
    <property type="match status" value="1"/>
</dbReference>
<feature type="signal peptide" evidence="15">
    <location>
        <begin position="1"/>
        <end position="16"/>
    </location>
</feature>
<evidence type="ECO:0000256" key="4">
    <source>
        <dbReference type="ARBA" id="ARBA00022622"/>
    </source>
</evidence>
<dbReference type="InterPro" id="IPR002509">
    <property type="entry name" value="NODB_dom"/>
</dbReference>
<evidence type="ECO:0000256" key="8">
    <source>
        <dbReference type="ARBA" id="ARBA00023285"/>
    </source>
</evidence>
<comment type="subcellular location">
    <subcellularLocation>
        <location evidence="2">Cell membrane</location>
        <topology evidence="2">Lipid-anchor</topology>
        <topology evidence="2">GPI-anchor</topology>
    </subcellularLocation>
</comment>
<dbReference type="GO" id="GO:0009272">
    <property type="term" value="P:fungal-type cell wall biogenesis"/>
    <property type="evidence" value="ECO:0007669"/>
    <property type="project" value="UniProtKB-ARBA"/>
</dbReference>
<sequence length="289" mass="31913">MVYLSALLPFVSLVCAATIPAARDVHDHQVRSALPDRWYHDDDHPAHSLFKRQSPTPTATNSSGPPQVGSPAWTAAYPSDTPDLKALPKAWTDALNAAVQAGKIPNIPQSTQANPDTNPTYPNKLDPTSPEVCSGTYQCRGPDTIWDAPNGTLGLGFDDGPLPPSPTLYAFLRQNNLHATHFFIGTNILQYWQNFNIAFHDNQDDIAVHTWTHPYMTTLSNEQVLAELAWTVQIIYDSAGGRLPRYWRPPYGDTDVRVTAIAKQVLGMTAIVWNHEYAVSLPSAHPLHF</sequence>
<dbReference type="GO" id="GO:0071555">
    <property type="term" value="P:cell wall organization"/>
    <property type="evidence" value="ECO:0007669"/>
    <property type="project" value="UniProtKB-KW"/>
</dbReference>
<accession>A0A4Y9ZMY1</accession>
<dbReference type="InterPro" id="IPR011330">
    <property type="entry name" value="Glyco_hydro/deAcase_b/a-brl"/>
</dbReference>
<dbReference type="GO" id="GO:0004099">
    <property type="term" value="F:chitin deacetylase activity"/>
    <property type="evidence" value="ECO:0007669"/>
    <property type="project" value="UniProtKB-EC"/>
</dbReference>
<dbReference type="EMBL" id="SFCI01001496">
    <property type="protein sequence ID" value="TFY75624.1"/>
    <property type="molecule type" value="Genomic_DNA"/>
</dbReference>
<dbReference type="OrthoDB" id="407355at2759"/>
<dbReference type="GO" id="GO:0005886">
    <property type="term" value="C:plasma membrane"/>
    <property type="evidence" value="ECO:0007669"/>
    <property type="project" value="UniProtKB-SubCell"/>
</dbReference>
<reference evidence="17 18" key="1">
    <citation type="submission" date="2019-02" db="EMBL/GenBank/DDBJ databases">
        <title>Genome sequencing of the rare red list fungi Hericium alpestre (H. flagellum).</title>
        <authorList>
            <person name="Buettner E."/>
            <person name="Kellner H."/>
        </authorList>
    </citation>
    <scope>NUCLEOTIDE SEQUENCE [LARGE SCALE GENOMIC DNA]</scope>
    <source>
        <strain evidence="17 18">DSM 108284</strain>
    </source>
</reference>
<evidence type="ECO:0000256" key="9">
    <source>
        <dbReference type="ARBA" id="ARBA00023288"/>
    </source>
</evidence>
<evidence type="ECO:0000256" key="3">
    <source>
        <dbReference type="ARBA" id="ARBA00022475"/>
    </source>
</evidence>
<keyword evidence="6" id="KW-0472">Membrane</keyword>
<evidence type="ECO:0000256" key="1">
    <source>
        <dbReference type="ARBA" id="ARBA00001941"/>
    </source>
</evidence>
<dbReference type="Pfam" id="PF01522">
    <property type="entry name" value="Polysacc_deac_1"/>
    <property type="match status" value="1"/>
</dbReference>
<dbReference type="InterPro" id="IPR050248">
    <property type="entry name" value="Polysacc_deacetylase_ArnD"/>
</dbReference>
<evidence type="ECO:0000256" key="15">
    <source>
        <dbReference type="SAM" id="SignalP"/>
    </source>
</evidence>
<dbReference type="STRING" id="135208.A0A4Y9ZMY1"/>
<evidence type="ECO:0000256" key="2">
    <source>
        <dbReference type="ARBA" id="ARBA00004609"/>
    </source>
</evidence>
<keyword evidence="4" id="KW-0325">Glycoprotein</keyword>
<dbReference type="PANTHER" id="PTHR10587">
    <property type="entry name" value="GLYCOSYL TRANSFERASE-RELATED"/>
    <property type="match status" value="1"/>
</dbReference>
<dbReference type="GO" id="GO:0000272">
    <property type="term" value="P:polysaccharide catabolic process"/>
    <property type="evidence" value="ECO:0007669"/>
    <property type="project" value="UniProtKB-KW"/>
</dbReference>
<keyword evidence="11" id="KW-0624">Polysaccharide degradation</keyword>
<dbReference type="EC" id="3.5.1.41" evidence="12"/>
<dbReference type="PROSITE" id="PS51677">
    <property type="entry name" value="NODB"/>
    <property type="match status" value="1"/>
</dbReference>
<dbReference type="Gene3D" id="3.20.20.370">
    <property type="entry name" value="Glycoside hydrolase/deacetylase"/>
    <property type="match status" value="1"/>
</dbReference>
<keyword evidence="15" id="KW-0732">Signal</keyword>